<dbReference type="InterPro" id="IPR000594">
    <property type="entry name" value="ThiF_NAD_FAD-bd"/>
</dbReference>
<dbReference type="SUPFAM" id="SSF102712">
    <property type="entry name" value="JAB1/MPN domain"/>
    <property type="match status" value="1"/>
</dbReference>
<dbReference type="InterPro" id="IPR016135">
    <property type="entry name" value="UBQ-conjugating_enzyme/RWD"/>
</dbReference>
<dbReference type="Gene3D" id="3.40.140.10">
    <property type="entry name" value="Cytidine Deaminase, domain 2"/>
    <property type="match status" value="1"/>
</dbReference>
<evidence type="ECO:0000256" key="1">
    <source>
        <dbReference type="ARBA" id="ARBA00022670"/>
    </source>
</evidence>
<dbReference type="Pfam" id="PF00899">
    <property type="entry name" value="ThiF"/>
    <property type="match status" value="1"/>
</dbReference>
<proteinExistence type="predicted"/>
<evidence type="ECO:0000313" key="9">
    <source>
        <dbReference type="Proteomes" id="UP001240984"/>
    </source>
</evidence>
<evidence type="ECO:0000256" key="4">
    <source>
        <dbReference type="ARBA" id="ARBA00022833"/>
    </source>
</evidence>
<dbReference type="Gene3D" id="3.10.110.10">
    <property type="entry name" value="Ubiquitin Conjugating Enzyme"/>
    <property type="match status" value="1"/>
</dbReference>
<dbReference type="RefSeq" id="WP_306831223.1">
    <property type="nucleotide sequence ID" value="NZ_JAUSRA010000001.1"/>
</dbReference>
<evidence type="ECO:0000256" key="2">
    <source>
        <dbReference type="ARBA" id="ARBA00022723"/>
    </source>
</evidence>
<evidence type="ECO:0000313" key="8">
    <source>
        <dbReference type="EMBL" id="MDP9795421.1"/>
    </source>
</evidence>
<organism evidence="8 9">
    <name type="scientific">Catenuloplanes nepalensis</name>
    <dbReference type="NCBI Taxonomy" id="587533"/>
    <lineage>
        <taxon>Bacteria</taxon>
        <taxon>Bacillati</taxon>
        <taxon>Actinomycetota</taxon>
        <taxon>Actinomycetes</taxon>
        <taxon>Micromonosporales</taxon>
        <taxon>Micromonosporaceae</taxon>
        <taxon>Catenuloplanes</taxon>
    </lineage>
</organism>
<keyword evidence="5" id="KW-0482">Metalloprotease</keyword>
<keyword evidence="1" id="KW-0645">Protease</keyword>
<evidence type="ECO:0000256" key="3">
    <source>
        <dbReference type="ARBA" id="ARBA00022801"/>
    </source>
</evidence>
<sequence>MLTAGQSRALSELTAVVVATNSRITMGTPEEEDRAGIAPILVPITVDCTGTPIGENGVDLGSSREFELWVPADFPFMHPEVRTAHRDFAGLPHVTWTNVICLYLSNNEWDPSHGMRGFLRRLLTWLSRAAAGTLVSVELPWHPPVGAFRSSERPVVVRADLTPDLESDRGFWTAWARLSIQHETYMDVVEWSREPTGPLSVPVVGLSQPVGFLFPWSSRDLRRQLVRAGLNIAAYIEMLSRSVAINGANVSPLLLIGSPAPPGHESGTRFASIQAWDVGERGTRAHWLQVFDQRPSRTRRRDRSRPVNWLAGKRILLLGCGALGAPIAEHCVRAGAAMLLLVDNGSVNPGILIRQPYRGCDIGRRKAEAMADRLRDVADFAPAIFADSGDAIRVKADDLTNFDLVLDATASRAVAQRLERLRREVSAPPPMIAVMVGHDCEHAIATVALTASSGGGVDLLRRLSIRERDDRLTSLREDLYPSLPRTEPFLPEPGCSDPTFVGSAADLGGLAARLLNASVEFLSTASNEDTPTAAAVVLRASLGEATYSHYWPNDVVRRDVNTGYEIRIARAALASMRTEAVRAAQLGRIPKETGGLLLGQIDTACDVVWIDQAMGPPPGSGTSPDGIRLEIGELPDRLASLARRTGGLRSFVGAWHSHPRADPLPSATDADTMGKIVNAEVDAPRAALLIVLGGAAGAWERWLDGTGMPEVHTQMYFPSGRSAEG</sequence>
<comment type="caution">
    <text evidence="8">The sequence shown here is derived from an EMBL/GenBank/DDBJ whole genome shotgun (WGS) entry which is preliminary data.</text>
</comment>
<keyword evidence="2" id="KW-0479">Metal-binding</keyword>
<dbReference type="InterPro" id="IPR028090">
    <property type="entry name" value="JAB_dom_prok"/>
</dbReference>
<feature type="domain" description="JAB" evidence="7">
    <location>
        <begin position="580"/>
        <end position="702"/>
    </location>
</feature>
<dbReference type="GO" id="GO:0000502">
    <property type="term" value="C:proteasome complex"/>
    <property type="evidence" value="ECO:0007669"/>
    <property type="project" value="UniProtKB-KW"/>
</dbReference>
<dbReference type="SUPFAM" id="SSF54495">
    <property type="entry name" value="UBC-like"/>
    <property type="match status" value="1"/>
</dbReference>
<dbReference type="Proteomes" id="UP001240984">
    <property type="component" value="Unassembled WGS sequence"/>
</dbReference>
<dbReference type="Pfam" id="PF14464">
    <property type="entry name" value="Prok-JAB"/>
    <property type="match status" value="1"/>
</dbReference>
<gene>
    <name evidence="8" type="ORF">J2S43_003933</name>
</gene>
<keyword evidence="4" id="KW-0862">Zinc</keyword>
<reference evidence="8 9" key="1">
    <citation type="submission" date="2023-07" db="EMBL/GenBank/DDBJ databases">
        <title>Sequencing the genomes of 1000 actinobacteria strains.</title>
        <authorList>
            <person name="Klenk H.-P."/>
        </authorList>
    </citation>
    <scope>NUCLEOTIDE SEQUENCE [LARGE SCALE GENOMIC DNA]</scope>
    <source>
        <strain evidence="8 9">DSM 44710</strain>
    </source>
</reference>
<evidence type="ECO:0000256" key="5">
    <source>
        <dbReference type="ARBA" id="ARBA00023049"/>
    </source>
</evidence>
<dbReference type="InterPro" id="IPR035985">
    <property type="entry name" value="Ubiquitin-activating_enz"/>
</dbReference>
<evidence type="ECO:0000259" key="6">
    <source>
        <dbReference type="Pfam" id="PF00899"/>
    </source>
</evidence>
<dbReference type="Gene3D" id="3.40.50.720">
    <property type="entry name" value="NAD(P)-binding Rossmann-like Domain"/>
    <property type="match status" value="1"/>
</dbReference>
<keyword evidence="9" id="KW-1185">Reference proteome</keyword>
<dbReference type="InterPro" id="IPR032865">
    <property type="entry name" value="Prok-E2_A"/>
</dbReference>
<keyword evidence="3" id="KW-0378">Hydrolase</keyword>
<accession>A0ABT9MVY0</accession>
<name>A0ABT9MVY0_9ACTN</name>
<protein>
    <submittedName>
        <fullName evidence="8">Proteasome lid subunit RPN8/RPN11</fullName>
    </submittedName>
</protein>
<feature type="domain" description="THIF-type NAD/FAD binding fold" evidence="6">
    <location>
        <begin position="312"/>
        <end position="418"/>
    </location>
</feature>
<dbReference type="SUPFAM" id="SSF69572">
    <property type="entry name" value="Activating enzymes of the ubiquitin-like proteins"/>
    <property type="match status" value="1"/>
</dbReference>
<dbReference type="CDD" id="cd00195">
    <property type="entry name" value="UBCc_UEV"/>
    <property type="match status" value="1"/>
</dbReference>
<keyword evidence="8" id="KW-0647">Proteasome</keyword>
<evidence type="ECO:0000259" key="7">
    <source>
        <dbReference type="Pfam" id="PF14464"/>
    </source>
</evidence>
<dbReference type="EMBL" id="JAUSRA010000001">
    <property type="protein sequence ID" value="MDP9795421.1"/>
    <property type="molecule type" value="Genomic_DNA"/>
</dbReference>
<dbReference type="Pfam" id="PF14457">
    <property type="entry name" value="Prok-E2_A"/>
    <property type="match status" value="1"/>
</dbReference>